<reference evidence="2 4" key="1">
    <citation type="submission" date="2013-07" db="EMBL/GenBank/DDBJ databases">
        <authorList>
            <person name="Genoscope - CEA"/>
        </authorList>
    </citation>
    <scope>NUCLEOTIDE SEQUENCE [LARGE SCALE GENOMIC DNA]</scope>
    <source>
        <strain evidence="2">FRM16</strain>
        <strain evidence="4">FRM16 / DSM 17909</strain>
    </source>
</reference>
<evidence type="ECO:0000256" key="1">
    <source>
        <dbReference type="ARBA" id="ARBA00008618"/>
    </source>
</evidence>
<dbReference type="EMBL" id="FO704550">
    <property type="protein sequence ID" value="CDG16828.1"/>
    <property type="molecule type" value="Genomic_DNA"/>
</dbReference>
<dbReference type="Gene3D" id="3.30.70.3580">
    <property type="entry name" value="Antirestriction protein"/>
    <property type="match status" value="1"/>
</dbReference>
<dbReference type="KEGG" id="xdo:XDD1_1125"/>
<name>A0A068QPD6_9GAMM</name>
<sequence>MWYICAPLEADIVKFNYDEGFLIIDGHAAIHPDGEPFPSGRCSPSFFKEFTTMPNDEFILLDTLSLSATFPDRTPLERLFLGFLLANTASRFCRVYRPEHWESRRVSEGLSFLVPTQRETYPVWLPDQQLHVTLSAEAFGLAVTMAVFVRIAAVDTPNEDAHRFGQLRKHASQHAEAALIKTALDTHVSDEVVSAFFIGSQNNKNH</sequence>
<dbReference type="Pfam" id="PF03230">
    <property type="entry name" value="Antirestrict"/>
    <property type="match status" value="1"/>
</dbReference>
<protein>
    <submittedName>
        <fullName evidence="3">Antirestriction protein</fullName>
    </submittedName>
</protein>
<dbReference type="RefSeq" id="WP_231854461.1">
    <property type="nucleotide sequence ID" value="NZ_CAWMED010000001.1"/>
</dbReference>
<accession>A0A068QPD6</accession>
<comment type="similarity">
    <text evidence="1">Belongs to the antirestriction protein family.</text>
</comment>
<dbReference type="AlphaFoldDB" id="A0A068QPD6"/>
<keyword evidence="5" id="KW-1185">Reference proteome</keyword>
<organism evidence="2 4">
    <name type="scientific">Xenorhabdus doucetiae</name>
    <dbReference type="NCBI Taxonomy" id="351671"/>
    <lineage>
        <taxon>Bacteria</taxon>
        <taxon>Pseudomonadati</taxon>
        <taxon>Pseudomonadota</taxon>
        <taxon>Gammaproteobacteria</taxon>
        <taxon>Enterobacterales</taxon>
        <taxon>Morganellaceae</taxon>
        <taxon>Xenorhabdus</taxon>
    </lineage>
</organism>
<dbReference type="STRING" id="351671.XDD1_1125"/>
<reference evidence="3 5" key="2">
    <citation type="submission" date="2019-07" db="EMBL/GenBank/DDBJ databases">
        <title>Genomic Encyclopedia of Type Strains, Phase I: the one thousand microbial genomes (KMG-I) project.</title>
        <authorList>
            <person name="Kyrpides N."/>
        </authorList>
    </citation>
    <scope>NUCLEOTIDE SEQUENCE [LARGE SCALE GENOMIC DNA]</scope>
    <source>
        <strain evidence="3 5">DSM 17909</strain>
    </source>
</reference>
<dbReference type="InterPro" id="IPR004914">
    <property type="entry name" value="Antirestrict"/>
</dbReference>
<evidence type="ECO:0000313" key="2">
    <source>
        <dbReference type="EMBL" id="CDG16828.1"/>
    </source>
</evidence>
<dbReference type="InterPro" id="IPR042297">
    <property type="entry name" value="Antirestriction_sf"/>
</dbReference>
<gene>
    <name evidence="3" type="ORF">LY16_00371</name>
    <name evidence="2" type="ORF">XDD1_1125</name>
</gene>
<dbReference type="HOGENOM" id="CLU_115447_0_0_6"/>
<evidence type="ECO:0000313" key="3">
    <source>
        <dbReference type="EMBL" id="TYP16515.1"/>
    </source>
</evidence>
<proteinExistence type="inferred from homology"/>
<dbReference type="Proteomes" id="UP000032721">
    <property type="component" value="Chromosome"/>
</dbReference>
<dbReference type="EMBL" id="VNHN01000003">
    <property type="protein sequence ID" value="TYP16515.1"/>
    <property type="molecule type" value="Genomic_DNA"/>
</dbReference>
<dbReference type="Proteomes" id="UP000324170">
    <property type="component" value="Unassembled WGS sequence"/>
</dbReference>
<evidence type="ECO:0000313" key="4">
    <source>
        <dbReference type="Proteomes" id="UP000032721"/>
    </source>
</evidence>
<evidence type="ECO:0000313" key="5">
    <source>
        <dbReference type="Proteomes" id="UP000324170"/>
    </source>
</evidence>